<keyword evidence="5 9" id="KW-0256">Endoplasmic reticulum</keyword>
<evidence type="ECO:0000256" key="1">
    <source>
        <dbReference type="ARBA" id="ARBA00004477"/>
    </source>
</evidence>
<feature type="region of interest" description="Disordered" evidence="10">
    <location>
        <begin position="193"/>
        <end position="226"/>
    </location>
</feature>
<feature type="signal peptide" evidence="12">
    <location>
        <begin position="1"/>
        <end position="20"/>
    </location>
</feature>
<dbReference type="PANTHER" id="PTHR42650:SF1">
    <property type="entry name" value="GUIDED ENTRY OF TAIL-ANCHORED PROTEINS FACTOR 1"/>
    <property type="match status" value="1"/>
</dbReference>
<keyword evidence="8 9" id="KW-0472">Membrane</keyword>
<evidence type="ECO:0000256" key="2">
    <source>
        <dbReference type="ARBA" id="ARBA00010799"/>
    </source>
</evidence>
<keyword evidence="4 9" id="KW-0812">Transmembrane</keyword>
<feature type="topological domain" description="Lumenal" evidence="9">
    <location>
        <begin position="1"/>
        <end position="4"/>
    </location>
</feature>
<evidence type="ECO:0000256" key="5">
    <source>
        <dbReference type="ARBA" id="ARBA00022824"/>
    </source>
</evidence>
<dbReference type="InterPro" id="IPR028945">
    <property type="entry name" value="Get1"/>
</dbReference>
<evidence type="ECO:0000256" key="3">
    <source>
        <dbReference type="ARBA" id="ARBA00022448"/>
    </source>
</evidence>
<gene>
    <name evidence="9 13" type="primary">GET1</name>
    <name evidence="13" type="ORF">VC83_03984</name>
</gene>
<dbReference type="HAMAP" id="MF_03113">
    <property type="entry name" value="Get1"/>
    <property type="match status" value="1"/>
</dbReference>
<dbReference type="EMBL" id="KV441393">
    <property type="protein sequence ID" value="OAF59625.1"/>
    <property type="molecule type" value="Genomic_DNA"/>
</dbReference>
<feature type="transmembrane region" description="Helical" evidence="11">
    <location>
        <begin position="160"/>
        <end position="186"/>
    </location>
</feature>
<dbReference type="GeneID" id="36287057"/>
<dbReference type="PANTHER" id="PTHR42650">
    <property type="entry name" value="TAIL-ANCHORED PROTEIN INSERTION RECEPTOR WRB"/>
    <property type="match status" value="1"/>
</dbReference>
<dbReference type="Pfam" id="PF04420">
    <property type="entry name" value="CHD5"/>
    <property type="match status" value="1"/>
</dbReference>
<evidence type="ECO:0000256" key="11">
    <source>
        <dbReference type="SAM" id="Phobius"/>
    </source>
</evidence>
<dbReference type="GO" id="GO:0043529">
    <property type="term" value="C:GET complex"/>
    <property type="evidence" value="ECO:0007669"/>
    <property type="project" value="InterPro"/>
</dbReference>
<dbReference type="AlphaFoldDB" id="A0A177ABY6"/>
<dbReference type="InterPro" id="IPR027538">
    <property type="entry name" value="Get1_fungi"/>
</dbReference>
<keyword evidence="12" id="KW-0732">Signal</keyword>
<proteinExistence type="inferred from homology"/>
<organism evidence="13">
    <name type="scientific">Pseudogymnoascus destructans</name>
    <dbReference type="NCBI Taxonomy" id="655981"/>
    <lineage>
        <taxon>Eukaryota</taxon>
        <taxon>Fungi</taxon>
        <taxon>Dikarya</taxon>
        <taxon>Ascomycota</taxon>
        <taxon>Pezizomycotina</taxon>
        <taxon>Leotiomycetes</taxon>
        <taxon>Thelebolales</taxon>
        <taxon>Thelebolaceae</taxon>
        <taxon>Pseudogymnoascus</taxon>
    </lineage>
</organism>
<dbReference type="GO" id="GO:0043495">
    <property type="term" value="F:protein-membrane adaptor activity"/>
    <property type="evidence" value="ECO:0007669"/>
    <property type="project" value="TreeGrafter"/>
</dbReference>
<comment type="similarity">
    <text evidence="2 9">Belongs to the WRB/GET1 family.</text>
</comment>
<evidence type="ECO:0000256" key="6">
    <source>
        <dbReference type="ARBA" id="ARBA00022989"/>
    </source>
</evidence>
<feature type="topological domain" description="Cytoplasmic" evidence="9">
    <location>
        <begin position="173"/>
        <end position="226"/>
    </location>
</feature>
<comment type="subcellular location">
    <subcellularLocation>
        <location evidence="1">Endoplasmic reticulum membrane</location>
        <topology evidence="1">Multi-pass membrane protein</topology>
    </subcellularLocation>
</comment>
<accession>A0A177ABY6</accession>
<evidence type="ECO:0000256" key="10">
    <source>
        <dbReference type="SAM" id="MobiDB-lite"/>
    </source>
</evidence>
<dbReference type="GO" id="GO:0071816">
    <property type="term" value="P:tail-anchored membrane protein insertion into ER membrane"/>
    <property type="evidence" value="ECO:0007669"/>
    <property type="project" value="InterPro"/>
</dbReference>
<dbReference type="VEuPathDB" id="FungiDB:GMDG_03640"/>
<name>A0A177ABY6_9PEZI</name>
<dbReference type="InterPro" id="IPR029012">
    <property type="entry name" value="Helix_hairpin_bin_sf"/>
</dbReference>
<protein>
    <submittedName>
        <fullName evidence="13">GET complex subunit get1</fullName>
    </submittedName>
</protein>
<keyword evidence="6 9" id="KW-1133">Transmembrane helix</keyword>
<feature type="chain" id="PRO_5008056493" evidence="12">
    <location>
        <begin position="21"/>
        <end position="226"/>
    </location>
</feature>
<dbReference type="GO" id="GO:0005789">
    <property type="term" value="C:endoplasmic reticulum membrane"/>
    <property type="evidence" value="ECO:0007669"/>
    <property type="project" value="UniProtKB-SubCell"/>
</dbReference>
<evidence type="ECO:0000256" key="7">
    <source>
        <dbReference type="ARBA" id="ARBA00023054"/>
    </source>
</evidence>
<evidence type="ECO:0000256" key="4">
    <source>
        <dbReference type="ARBA" id="ARBA00022692"/>
    </source>
</evidence>
<dbReference type="OrthoDB" id="69461at2759"/>
<sequence length="226" mass="24871">MPSLLVIVFVLQLAIHLVNTIGASAVNTLLWNLYSSLPTPTSKAFKDQKKLQAEYLAIRKDLNSISAQDQFAKWAKLSRIHDKKLETLEKKKAALDSHKAKFTSTVSTLRWLGTNGLRMLIQFWYAKQPMFWLPHGRVPYYGEWLLSCPRAPLGSISIQVWGMACASVILLFSDAVVAVMGLVMVAKMGAGKGQGKKKAVPMKAGGEKVKVGTPASTEKAEAKKEL</sequence>
<reference evidence="13" key="1">
    <citation type="submission" date="2016-03" db="EMBL/GenBank/DDBJ databases">
        <title>Updated assembly of Pseudogymnoascus destructans, the fungus causing white-nose syndrome of bats.</title>
        <authorList>
            <person name="Palmer J.M."/>
            <person name="Drees K.P."/>
            <person name="Foster J.T."/>
            <person name="Lindner D.L."/>
        </authorList>
    </citation>
    <scope>NUCLEOTIDE SEQUENCE [LARGE SCALE GENOMIC DNA]</scope>
    <source>
        <strain evidence="13">20631-21</strain>
    </source>
</reference>
<dbReference type="Gene3D" id="1.10.287.660">
    <property type="entry name" value="Helix hairpin bin"/>
    <property type="match status" value="1"/>
</dbReference>
<dbReference type="RefSeq" id="XP_024324908.1">
    <property type="nucleotide sequence ID" value="XM_024467621.1"/>
</dbReference>
<comment type="caution">
    <text evidence="9">Lacks conserved residue(s) required for the propagation of feature annotation.</text>
</comment>
<evidence type="ECO:0000256" key="9">
    <source>
        <dbReference type="HAMAP-Rule" id="MF_03113"/>
    </source>
</evidence>
<dbReference type="eggNOG" id="KOG4253">
    <property type="taxonomic scope" value="Eukaryota"/>
</dbReference>
<keyword evidence="3 9" id="KW-0813">Transport</keyword>
<evidence type="ECO:0000313" key="13">
    <source>
        <dbReference type="EMBL" id="OAF59625.1"/>
    </source>
</evidence>
<evidence type="ECO:0000256" key="8">
    <source>
        <dbReference type="ARBA" id="ARBA00023136"/>
    </source>
</evidence>
<keyword evidence="7" id="KW-0175">Coiled coil</keyword>
<dbReference type="FunFam" id="1.10.287.660:FF:000006">
    <property type="entry name" value="Protein GET1"/>
    <property type="match status" value="1"/>
</dbReference>
<evidence type="ECO:0000256" key="12">
    <source>
        <dbReference type="SAM" id="SignalP"/>
    </source>
</evidence>
<dbReference type="Proteomes" id="UP000077154">
    <property type="component" value="Unassembled WGS sequence"/>
</dbReference>